<dbReference type="EMBL" id="PYDT01000001">
    <property type="protein sequence ID" value="THU74136.1"/>
    <property type="molecule type" value="Genomic_DNA"/>
</dbReference>
<dbReference type="GO" id="GO:1990961">
    <property type="term" value="P:xenobiotic detoxification by transmembrane export across the plasma membrane"/>
    <property type="evidence" value="ECO:0007669"/>
    <property type="project" value="InterPro"/>
</dbReference>
<comment type="similarity">
    <text evidence="2">Belongs to the multi antimicrobial extrusion (MATE) (TC 2.A.66.1) family.</text>
</comment>
<keyword evidence="5 6" id="KW-0472">Membrane</keyword>
<evidence type="ECO:0008006" key="9">
    <source>
        <dbReference type="Google" id="ProtNLM"/>
    </source>
</evidence>
<dbReference type="CDD" id="cd13132">
    <property type="entry name" value="MATE_eukaryotic"/>
    <property type="match status" value="1"/>
</dbReference>
<comment type="caution">
    <text evidence="7">The sequence shown here is derived from an EMBL/GenBank/DDBJ whole genome shotgun (WGS) entry which is preliminary data.</text>
</comment>
<dbReference type="AlphaFoldDB" id="A0A4S8KFP7"/>
<dbReference type="STRING" id="52838.A0A4S8KFP7"/>
<protein>
    <recommendedName>
        <fullName evidence="9">Protein DETOXIFICATION</fullName>
    </recommendedName>
</protein>
<keyword evidence="4 6" id="KW-1133">Transmembrane helix</keyword>
<proteinExistence type="inferred from homology"/>
<gene>
    <name evidence="7" type="ORF">C4D60_Mb04t30160</name>
</gene>
<keyword evidence="8" id="KW-1185">Reference proteome</keyword>
<comment type="subcellular location">
    <subcellularLocation>
        <location evidence="1">Membrane</location>
        <topology evidence="1">Multi-pass membrane protein</topology>
    </subcellularLocation>
</comment>
<reference evidence="7 8" key="1">
    <citation type="journal article" date="2019" name="Nat. Plants">
        <title>Genome sequencing of Musa balbisiana reveals subgenome evolution and function divergence in polyploid bananas.</title>
        <authorList>
            <person name="Yao X."/>
        </authorList>
    </citation>
    <scope>NUCLEOTIDE SEQUENCE [LARGE SCALE GENOMIC DNA]</scope>
    <source>
        <strain evidence="8">cv. DH-PKW</strain>
        <tissue evidence="7">Leaves</tissue>
    </source>
</reference>
<evidence type="ECO:0000256" key="4">
    <source>
        <dbReference type="ARBA" id="ARBA00022989"/>
    </source>
</evidence>
<dbReference type="GO" id="GO:0016020">
    <property type="term" value="C:membrane"/>
    <property type="evidence" value="ECO:0007669"/>
    <property type="project" value="UniProtKB-SubCell"/>
</dbReference>
<feature type="transmembrane region" description="Helical" evidence="6">
    <location>
        <begin position="228"/>
        <end position="252"/>
    </location>
</feature>
<dbReference type="GO" id="GO:0015297">
    <property type="term" value="F:antiporter activity"/>
    <property type="evidence" value="ECO:0007669"/>
    <property type="project" value="InterPro"/>
</dbReference>
<evidence type="ECO:0000313" key="8">
    <source>
        <dbReference type="Proteomes" id="UP000317650"/>
    </source>
</evidence>
<feature type="transmembrane region" description="Helical" evidence="6">
    <location>
        <begin position="135"/>
        <end position="153"/>
    </location>
</feature>
<evidence type="ECO:0000256" key="5">
    <source>
        <dbReference type="ARBA" id="ARBA00023136"/>
    </source>
</evidence>
<accession>A0A4S8KFP7</accession>
<dbReference type="InterPro" id="IPR002528">
    <property type="entry name" value="MATE_fam"/>
</dbReference>
<dbReference type="Pfam" id="PF01554">
    <property type="entry name" value="MatE"/>
    <property type="match status" value="1"/>
</dbReference>
<evidence type="ECO:0000256" key="3">
    <source>
        <dbReference type="ARBA" id="ARBA00022692"/>
    </source>
</evidence>
<feature type="transmembrane region" description="Helical" evidence="6">
    <location>
        <begin position="273"/>
        <end position="292"/>
    </location>
</feature>
<name>A0A4S8KFP7_MUSBA</name>
<dbReference type="InterPro" id="IPR045069">
    <property type="entry name" value="MATE_euk"/>
</dbReference>
<feature type="transmembrane region" description="Helical" evidence="6">
    <location>
        <begin position="100"/>
        <end position="123"/>
    </location>
</feature>
<evidence type="ECO:0000256" key="6">
    <source>
        <dbReference type="SAM" id="Phobius"/>
    </source>
</evidence>
<keyword evidence="3 6" id="KW-0812">Transmembrane</keyword>
<evidence type="ECO:0000256" key="1">
    <source>
        <dbReference type="ARBA" id="ARBA00004141"/>
    </source>
</evidence>
<dbReference type="Proteomes" id="UP000317650">
    <property type="component" value="Chromosome 4"/>
</dbReference>
<sequence length="410" mass="44519">MAENGVYGERGSGGGSLAPLLDIDESSRVSEVMLEWEPVPCNARWRLAVWESKNLWRLSWASIVIQLFNFMLSLVTQMFVGHLGSLDLAGASIINVGVQGLAFGIMLGMASAVQTVCGQAFGAKKYRAMGVICQRALVLHLAAAILLSFLYWFSGPLLRAIGQSDSIAKVGQLYARGLLPQLIAFALYCPMQRFLQAQNIVNPMAYIAVGVLLFHILISWLAVFVLNFGLLGASLTLSISWWVLVLVTWSYILFSPSCKETWTGLSMKAFRGLWPYLKLTISSAIMLLGGLVHPRACAHHRLPAKSRDFTRCHFHMCQLLELGLHDHAGVEQCSQAVINLTPLLAISIFLNGVQPILSGVAIGSGWQAIVAYVNVGAYYLVGLPIGCVLGFKTSLGAAVSSVSAYRDIIS</sequence>
<evidence type="ECO:0000313" key="7">
    <source>
        <dbReference type="EMBL" id="THU74136.1"/>
    </source>
</evidence>
<feature type="transmembrane region" description="Helical" evidence="6">
    <location>
        <begin position="203"/>
        <end position="222"/>
    </location>
</feature>
<feature type="transmembrane region" description="Helical" evidence="6">
    <location>
        <begin position="55"/>
        <end position="80"/>
    </location>
</feature>
<evidence type="ECO:0000256" key="2">
    <source>
        <dbReference type="ARBA" id="ARBA00010199"/>
    </source>
</evidence>
<dbReference type="GO" id="GO:0042910">
    <property type="term" value="F:xenobiotic transmembrane transporter activity"/>
    <property type="evidence" value="ECO:0007669"/>
    <property type="project" value="InterPro"/>
</dbReference>
<organism evidence="7 8">
    <name type="scientific">Musa balbisiana</name>
    <name type="common">Banana</name>
    <dbReference type="NCBI Taxonomy" id="52838"/>
    <lineage>
        <taxon>Eukaryota</taxon>
        <taxon>Viridiplantae</taxon>
        <taxon>Streptophyta</taxon>
        <taxon>Embryophyta</taxon>
        <taxon>Tracheophyta</taxon>
        <taxon>Spermatophyta</taxon>
        <taxon>Magnoliopsida</taxon>
        <taxon>Liliopsida</taxon>
        <taxon>Zingiberales</taxon>
        <taxon>Musaceae</taxon>
        <taxon>Musa</taxon>
    </lineage>
</organism>
<dbReference type="PANTHER" id="PTHR11206">
    <property type="entry name" value="MULTIDRUG RESISTANCE PROTEIN"/>
    <property type="match status" value="1"/>
</dbReference>